<evidence type="ECO:0000259" key="5">
    <source>
        <dbReference type="Pfam" id="PF13445"/>
    </source>
</evidence>
<evidence type="ECO:0000256" key="4">
    <source>
        <dbReference type="SAM" id="MobiDB-lite"/>
    </source>
</evidence>
<dbReference type="RefSeq" id="XP_026623858.1">
    <property type="nucleotide sequence ID" value="XM_026773754.1"/>
</dbReference>
<dbReference type="Proteomes" id="UP000253729">
    <property type="component" value="Unassembled WGS sequence"/>
</dbReference>
<keyword evidence="1" id="KW-0479">Metal-binding</keyword>
<dbReference type="GO" id="GO:0008270">
    <property type="term" value="F:zinc ion binding"/>
    <property type="evidence" value="ECO:0007669"/>
    <property type="project" value="UniProtKB-KW"/>
</dbReference>
<proteinExistence type="predicted"/>
<feature type="domain" description="Zinc finger RING-type eukaryotic" evidence="5">
    <location>
        <begin position="176"/>
        <end position="199"/>
    </location>
</feature>
<evidence type="ECO:0000256" key="2">
    <source>
        <dbReference type="ARBA" id="ARBA00022771"/>
    </source>
</evidence>
<keyword evidence="2" id="KW-0863">Zinc-finger</keyword>
<dbReference type="AlphaFoldDB" id="A0A3F3PWZ2"/>
<gene>
    <name evidence="6" type="ORF">BDQ94DRAFT_180867</name>
</gene>
<evidence type="ECO:0000256" key="3">
    <source>
        <dbReference type="ARBA" id="ARBA00022833"/>
    </source>
</evidence>
<dbReference type="InterPro" id="IPR027370">
    <property type="entry name" value="Znf-RING_euk"/>
</dbReference>
<evidence type="ECO:0000313" key="6">
    <source>
        <dbReference type="EMBL" id="RDH30836.1"/>
    </source>
</evidence>
<dbReference type="EMBL" id="KZ852058">
    <property type="protein sequence ID" value="RDH30836.1"/>
    <property type="molecule type" value="Genomic_DNA"/>
</dbReference>
<organism evidence="6 7">
    <name type="scientific">Aspergillus welwitschiae</name>
    <dbReference type="NCBI Taxonomy" id="1341132"/>
    <lineage>
        <taxon>Eukaryota</taxon>
        <taxon>Fungi</taxon>
        <taxon>Dikarya</taxon>
        <taxon>Ascomycota</taxon>
        <taxon>Pezizomycotina</taxon>
        <taxon>Eurotiomycetes</taxon>
        <taxon>Eurotiomycetidae</taxon>
        <taxon>Eurotiales</taxon>
        <taxon>Aspergillaceae</taxon>
        <taxon>Aspergillus</taxon>
        <taxon>Aspergillus subgen. Circumdati</taxon>
    </lineage>
</organism>
<feature type="region of interest" description="Disordered" evidence="4">
    <location>
        <begin position="59"/>
        <end position="85"/>
    </location>
</feature>
<dbReference type="CDD" id="cd16449">
    <property type="entry name" value="RING-HC"/>
    <property type="match status" value="1"/>
</dbReference>
<dbReference type="SUPFAM" id="SSF57850">
    <property type="entry name" value="RING/U-box"/>
    <property type="match status" value="1"/>
</dbReference>
<protein>
    <recommendedName>
        <fullName evidence="5">Zinc finger RING-type eukaryotic domain-containing protein</fullName>
    </recommendedName>
</protein>
<name>A0A3F3PWZ2_9EURO</name>
<dbReference type="Pfam" id="PF13445">
    <property type="entry name" value="zf-RING_UBOX"/>
    <property type="match status" value="1"/>
</dbReference>
<dbReference type="Gene3D" id="3.30.40.10">
    <property type="entry name" value="Zinc/RING finger domain, C3HC4 (zinc finger)"/>
    <property type="match status" value="1"/>
</dbReference>
<evidence type="ECO:0000313" key="7">
    <source>
        <dbReference type="Proteomes" id="UP000253729"/>
    </source>
</evidence>
<accession>A0A3F3PWZ2</accession>
<feature type="region of interest" description="Disordered" evidence="4">
    <location>
        <begin position="1"/>
        <end position="40"/>
    </location>
</feature>
<evidence type="ECO:0000256" key="1">
    <source>
        <dbReference type="ARBA" id="ARBA00022723"/>
    </source>
</evidence>
<dbReference type="GeneID" id="38142110"/>
<dbReference type="InterPro" id="IPR013083">
    <property type="entry name" value="Znf_RING/FYVE/PHD"/>
</dbReference>
<keyword evidence="7" id="KW-1185">Reference proteome</keyword>
<keyword evidence="3" id="KW-0862">Zinc</keyword>
<reference evidence="6 7" key="1">
    <citation type="submission" date="2018-07" db="EMBL/GenBank/DDBJ databases">
        <title>The genomes of Aspergillus section Nigri reveals drivers in fungal speciation.</title>
        <authorList>
            <consortium name="DOE Joint Genome Institute"/>
            <person name="Vesth T.C."/>
            <person name="Nybo J."/>
            <person name="Theobald S."/>
            <person name="Brandl J."/>
            <person name="Frisvad J.C."/>
            <person name="Nielsen K.F."/>
            <person name="Lyhne E.K."/>
            <person name="Kogle M.E."/>
            <person name="Kuo A."/>
            <person name="Riley R."/>
            <person name="Clum A."/>
            <person name="Nolan M."/>
            <person name="Lipzen A."/>
            <person name="Salamov A."/>
            <person name="Henrissat B."/>
            <person name="Wiebenga A."/>
            <person name="De vries R.P."/>
            <person name="Grigoriev I.V."/>
            <person name="Mortensen U.H."/>
            <person name="Andersen M.R."/>
            <person name="Baker S.E."/>
        </authorList>
    </citation>
    <scope>NUCLEOTIDE SEQUENCE [LARGE SCALE GENOMIC DNA]</scope>
    <source>
        <strain evidence="6 7">CBS 139.54b</strain>
    </source>
</reference>
<sequence>MSNYTTMNRLLGAEAPSTPPGYAGISSGSDHTSPVVPNGLPGTWFPSSTYPFEVSIASEQPGADSSPAQTRPSSGSFSNPIEIDFGSPSLPDSSTCLLNQSRAGDSIDNPIEIDDHESVFSTDGFLTQLTRAGDTIDHPIYIDDGTTETATDNDTGHSGCGSGPEPLSDIQAEFLCKICYSQAVDLVLGCGHTICHECFVHYVHESVLADNDEKRFLIITRNLAITTMSVVVASFL</sequence>
<feature type="compositionally biased region" description="Polar residues" evidence="4">
    <location>
        <begin position="66"/>
        <end position="79"/>
    </location>
</feature>